<dbReference type="GO" id="GO:0005737">
    <property type="term" value="C:cytoplasm"/>
    <property type="evidence" value="ECO:0007669"/>
    <property type="project" value="TreeGrafter"/>
</dbReference>
<keyword evidence="3" id="KW-0472">Membrane</keyword>
<gene>
    <name evidence="5" type="ORF">FisN_9Hh077</name>
</gene>
<dbReference type="PROSITE" id="PS51635">
    <property type="entry name" value="PNPLA"/>
    <property type="match status" value="1"/>
</dbReference>
<dbReference type="Proteomes" id="UP000198406">
    <property type="component" value="Unassembled WGS sequence"/>
</dbReference>
<protein>
    <recommendedName>
        <fullName evidence="4">PNPLA domain-containing protein</fullName>
    </recommendedName>
</protein>
<feature type="domain" description="PNPLA" evidence="4">
    <location>
        <begin position="16"/>
        <end position="237"/>
    </location>
</feature>
<dbReference type="EMBL" id="BDSP01000147">
    <property type="protein sequence ID" value="GAX20365.1"/>
    <property type="molecule type" value="Genomic_DNA"/>
</dbReference>
<dbReference type="PANTHER" id="PTHR12406:SF7">
    <property type="entry name" value="PATATIN-LIKE PHOSPHOLIPASE DOMAIN-CONTAINING PROTEIN 4"/>
    <property type="match status" value="1"/>
</dbReference>
<dbReference type="InParanoid" id="A0A1Z5K292"/>
<dbReference type="GO" id="GO:0019433">
    <property type="term" value="P:triglyceride catabolic process"/>
    <property type="evidence" value="ECO:0007669"/>
    <property type="project" value="TreeGrafter"/>
</dbReference>
<reference evidence="5 6" key="1">
    <citation type="journal article" date="2015" name="Plant Cell">
        <title>Oil accumulation by the oleaginous diatom Fistulifera solaris as revealed by the genome and transcriptome.</title>
        <authorList>
            <person name="Tanaka T."/>
            <person name="Maeda Y."/>
            <person name="Veluchamy A."/>
            <person name="Tanaka M."/>
            <person name="Abida H."/>
            <person name="Marechal E."/>
            <person name="Bowler C."/>
            <person name="Muto M."/>
            <person name="Sunaga Y."/>
            <person name="Tanaka M."/>
            <person name="Yoshino T."/>
            <person name="Taniguchi T."/>
            <person name="Fukuda Y."/>
            <person name="Nemoto M."/>
            <person name="Matsumoto M."/>
            <person name="Wong P.S."/>
            <person name="Aburatani S."/>
            <person name="Fujibuchi W."/>
        </authorList>
    </citation>
    <scope>NUCLEOTIDE SEQUENCE [LARGE SCALE GENOMIC DNA]</scope>
    <source>
        <strain evidence="5 6">JPCC DA0580</strain>
    </source>
</reference>
<evidence type="ECO:0000313" key="5">
    <source>
        <dbReference type="EMBL" id="GAX20365.1"/>
    </source>
</evidence>
<comment type="caution">
    <text evidence="5">The sequence shown here is derived from an EMBL/GenBank/DDBJ whole genome shotgun (WGS) entry which is preliminary data.</text>
</comment>
<dbReference type="GO" id="GO:0016020">
    <property type="term" value="C:membrane"/>
    <property type="evidence" value="ECO:0007669"/>
    <property type="project" value="TreeGrafter"/>
</dbReference>
<feature type="short sequence motif" description="GXSXG" evidence="2">
    <location>
        <begin position="50"/>
        <end position="54"/>
    </location>
</feature>
<dbReference type="Pfam" id="PF01734">
    <property type="entry name" value="Patatin"/>
    <property type="match status" value="1"/>
</dbReference>
<keyword evidence="3" id="KW-0812">Transmembrane</keyword>
<dbReference type="GO" id="GO:0004806">
    <property type="term" value="F:triacylglycerol lipase activity"/>
    <property type="evidence" value="ECO:0007669"/>
    <property type="project" value="TreeGrafter"/>
</dbReference>
<dbReference type="PANTHER" id="PTHR12406">
    <property type="entry name" value="CALCIUM-INDEPENDENT PHOSPHOLIPASE A2 IPLA2 -RELATED"/>
    <property type="match status" value="1"/>
</dbReference>
<dbReference type="InterPro" id="IPR033562">
    <property type="entry name" value="PLPL"/>
</dbReference>
<evidence type="ECO:0000313" key="6">
    <source>
        <dbReference type="Proteomes" id="UP000198406"/>
    </source>
</evidence>
<evidence type="ECO:0000259" key="4">
    <source>
        <dbReference type="PROSITE" id="PS51635"/>
    </source>
</evidence>
<keyword evidence="2" id="KW-0442">Lipid degradation</keyword>
<dbReference type="Gene3D" id="3.40.1090.10">
    <property type="entry name" value="Cytosolic phospholipase A2 catalytic domain"/>
    <property type="match status" value="1"/>
</dbReference>
<dbReference type="InterPro" id="IPR016035">
    <property type="entry name" value="Acyl_Trfase/lysoPLipase"/>
</dbReference>
<feature type="short sequence motif" description="DGA/G" evidence="2">
    <location>
        <begin position="224"/>
        <end position="226"/>
    </location>
</feature>
<evidence type="ECO:0000256" key="1">
    <source>
        <dbReference type="ARBA" id="ARBA00023098"/>
    </source>
</evidence>
<dbReference type="SUPFAM" id="SSF52151">
    <property type="entry name" value="FabD/lysophospholipase-like"/>
    <property type="match status" value="1"/>
</dbReference>
<feature type="active site" description="Proton acceptor" evidence="2">
    <location>
        <position position="224"/>
    </location>
</feature>
<name>A0A1Z5K292_FISSO</name>
<evidence type="ECO:0000256" key="3">
    <source>
        <dbReference type="SAM" id="Phobius"/>
    </source>
</evidence>
<organism evidence="5 6">
    <name type="scientific">Fistulifera solaris</name>
    <name type="common">Oleaginous diatom</name>
    <dbReference type="NCBI Taxonomy" id="1519565"/>
    <lineage>
        <taxon>Eukaryota</taxon>
        <taxon>Sar</taxon>
        <taxon>Stramenopiles</taxon>
        <taxon>Ochrophyta</taxon>
        <taxon>Bacillariophyta</taxon>
        <taxon>Bacillariophyceae</taxon>
        <taxon>Bacillariophycidae</taxon>
        <taxon>Naviculales</taxon>
        <taxon>Naviculaceae</taxon>
        <taxon>Fistulifera</taxon>
    </lineage>
</organism>
<dbReference type="PROSITE" id="PS51257">
    <property type="entry name" value="PROKAR_LIPOPROTEIN"/>
    <property type="match status" value="1"/>
</dbReference>
<keyword evidence="3" id="KW-1133">Transmembrane helix</keyword>
<feature type="active site" description="Nucleophile" evidence="2">
    <location>
        <position position="52"/>
    </location>
</feature>
<dbReference type="InterPro" id="IPR002641">
    <property type="entry name" value="PNPLA_dom"/>
</dbReference>
<dbReference type="OrthoDB" id="197155at2759"/>
<dbReference type="GO" id="GO:0005811">
    <property type="term" value="C:lipid droplet"/>
    <property type="evidence" value="ECO:0007669"/>
    <property type="project" value="TreeGrafter"/>
</dbReference>
<keyword evidence="2" id="KW-0378">Hydrolase</keyword>
<comment type="caution">
    <text evidence="2">Lacks conserved residue(s) required for the propagation of feature annotation.</text>
</comment>
<accession>A0A1Z5K292</accession>
<sequence>MAHNGIRSTTRHFTSISFSGAGFLACYHLGVAECLLRHNLLMQEKFIITGVSGGALVASALLAGVTPTDGLSAALAISETTRQHRFDALQPGFSLVDEMYQHFEQLVRDAVTNEELFLQQVNGTLRIGLTDRRVFPPVGENPHAYMVVDTYRSVEDVLAAALLSSYVPGVTGPMGGTWDTRHSVLPWASRQVHAMMAEGCVKHGVTGQPIVPHPDVTSREICWDGGLVNAFPIVDQQTLMVAPVAVDFPHHPHTINPAVRQSRCPVRVLRHNQWVSFHLTRENAIRLRQIVMSSDADVLQARFAEGYDDAQHYLEHNNLLSVHGVVTTSTLSNDATMETGKGIGLS</sequence>
<proteinExistence type="predicted"/>
<feature type="transmembrane region" description="Helical" evidence="3">
    <location>
        <begin position="12"/>
        <end position="34"/>
    </location>
</feature>
<dbReference type="AlphaFoldDB" id="A0A1Z5K292"/>
<dbReference type="GO" id="GO:0055088">
    <property type="term" value="P:lipid homeostasis"/>
    <property type="evidence" value="ECO:0007669"/>
    <property type="project" value="TreeGrafter"/>
</dbReference>
<keyword evidence="6" id="KW-1185">Reference proteome</keyword>
<keyword evidence="1 2" id="KW-0443">Lipid metabolism</keyword>
<evidence type="ECO:0000256" key="2">
    <source>
        <dbReference type="PROSITE-ProRule" id="PRU01161"/>
    </source>
</evidence>